<dbReference type="PANTHER" id="PTHR22930">
    <property type="match status" value="1"/>
</dbReference>
<dbReference type="AlphaFoldDB" id="A0A1E3H9W0"/>
<keyword evidence="7" id="KW-0539">Nucleus</keyword>
<sequence length="311" mass="35705">IFRKVLKSITSPDFYGRWVQQPTSETPIDPRLADNPKFYPFFRECVGAIDGTHVPVTVRDISPDAWRDRNGQRSTNVMAACDFSFRFTYVRAGYEGSGNDVNVMENAIEDDFVVPHGRFYLADAGYGAHPGLRVPYRGKRYHLKEWGKAGTRPKNKEELYNLRHAQARNVIERIFGVVKERFSIMKHGSEFSMADQFRTIYAVCVLHNMITTKEGIQRLGEELFPSILNLVAGVYDENDPGHIEEEARGKEEDKLLAKELATNQKLKRGQNTVGLSRYTVRKQADKVRDELAQDMWMQYTSYNARQQLANL</sequence>
<evidence type="ECO:0000256" key="3">
    <source>
        <dbReference type="ARBA" id="ARBA00006958"/>
    </source>
</evidence>
<comment type="similarity">
    <text evidence="3">Belongs to the HARBI1 family.</text>
</comment>
<dbReference type="RefSeq" id="XP_019027741.1">
    <property type="nucleotide sequence ID" value="XM_019180279.1"/>
</dbReference>
<evidence type="ECO:0000256" key="4">
    <source>
        <dbReference type="ARBA" id="ARBA00022722"/>
    </source>
</evidence>
<dbReference type="GO" id="GO:0046872">
    <property type="term" value="F:metal ion binding"/>
    <property type="evidence" value="ECO:0007669"/>
    <property type="project" value="UniProtKB-KW"/>
</dbReference>
<gene>
    <name evidence="9" type="ORF">L198_08314</name>
</gene>
<keyword evidence="6" id="KW-0378">Hydrolase</keyword>
<evidence type="ECO:0000256" key="1">
    <source>
        <dbReference type="ARBA" id="ARBA00001968"/>
    </source>
</evidence>
<evidence type="ECO:0000256" key="5">
    <source>
        <dbReference type="ARBA" id="ARBA00022723"/>
    </source>
</evidence>
<protein>
    <recommendedName>
        <fullName evidence="8">DDE Tnp4 domain-containing protein</fullName>
    </recommendedName>
</protein>
<evidence type="ECO:0000259" key="8">
    <source>
        <dbReference type="Pfam" id="PF13359"/>
    </source>
</evidence>
<keyword evidence="4" id="KW-0540">Nuclease</keyword>
<comment type="subcellular location">
    <subcellularLocation>
        <location evidence="2">Nucleus</location>
    </subcellularLocation>
</comment>
<dbReference type="Proteomes" id="UP000094819">
    <property type="component" value="Unassembled WGS sequence"/>
</dbReference>
<feature type="non-terminal residue" evidence="9">
    <location>
        <position position="1"/>
    </location>
</feature>
<accession>A0A1E3H9W0</accession>
<dbReference type="InterPro" id="IPR045249">
    <property type="entry name" value="HARBI1-like"/>
</dbReference>
<dbReference type="InterPro" id="IPR027806">
    <property type="entry name" value="HARBI1_dom"/>
</dbReference>
<evidence type="ECO:0000313" key="10">
    <source>
        <dbReference type="Proteomes" id="UP000094819"/>
    </source>
</evidence>
<comment type="caution">
    <text evidence="9">The sequence shown here is derived from an EMBL/GenBank/DDBJ whole genome shotgun (WGS) entry which is preliminary data.</text>
</comment>
<feature type="domain" description="DDE Tnp4" evidence="8">
    <location>
        <begin position="49"/>
        <end position="208"/>
    </location>
</feature>
<evidence type="ECO:0000256" key="7">
    <source>
        <dbReference type="ARBA" id="ARBA00023242"/>
    </source>
</evidence>
<keyword evidence="10" id="KW-1185">Reference proteome</keyword>
<evidence type="ECO:0000256" key="2">
    <source>
        <dbReference type="ARBA" id="ARBA00004123"/>
    </source>
</evidence>
<proteinExistence type="inferred from homology"/>
<dbReference type="GeneID" id="30197524"/>
<comment type="cofactor">
    <cofactor evidence="1">
        <name>a divalent metal cation</name>
        <dbReference type="ChEBI" id="CHEBI:60240"/>
    </cofactor>
</comment>
<dbReference type="GO" id="GO:0004518">
    <property type="term" value="F:nuclease activity"/>
    <property type="evidence" value="ECO:0007669"/>
    <property type="project" value="UniProtKB-KW"/>
</dbReference>
<evidence type="ECO:0000313" key="9">
    <source>
        <dbReference type="EMBL" id="ODN73084.1"/>
    </source>
</evidence>
<dbReference type="GO" id="GO:0005634">
    <property type="term" value="C:nucleus"/>
    <property type="evidence" value="ECO:0007669"/>
    <property type="project" value="UniProtKB-SubCell"/>
</dbReference>
<name>A0A1E3H9W0_9TREE</name>
<dbReference type="EMBL" id="AWGH01000075">
    <property type="protein sequence ID" value="ODN73084.1"/>
    <property type="molecule type" value="Genomic_DNA"/>
</dbReference>
<dbReference type="OrthoDB" id="1681765at2759"/>
<keyword evidence="5" id="KW-0479">Metal-binding</keyword>
<evidence type="ECO:0000256" key="6">
    <source>
        <dbReference type="ARBA" id="ARBA00022801"/>
    </source>
</evidence>
<dbReference type="GO" id="GO:0016787">
    <property type="term" value="F:hydrolase activity"/>
    <property type="evidence" value="ECO:0007669"/>
    <property type="project" value="UniProtKB-KW"/>
</dbReference>
<organism evidence="9 10">
    <name type="scientific">Cryptococcus wingfieldii CBS 7118</name>
    <dbReference type="NCBI Taxonomy" id="1295528"/>
    <lineage>
        <taxon>Eukaryota</taxon>
        <taxon>Fungi</taxon>
        <taxon>Dikarya</taxon>
        <taxon>Basidiomycota</taxon>
        <taxon>Agaricomycotina</taxon>
        <taxon>Tremellomycetes</taxon>
        <taxon>Tremellales</taxon>
        <taxon>Cryptococcaceae</taxon>
        <taxon>Cryptococcus</taxon>
    </lineage>
</organism>
<dbReference type="Pfam" id="PF13359">
    <property type="entry name" value="DDE_Tnp_4"/>
    <property type="match status" value="1"/>
</dbReference>
<dbReference type="PANTHER" id="PTHR22930:SF259">
    <property type="entry name" value="OS08G0106900 PROTEIN"/>
    <property type="match status" value="1"/>
</dbReference>
<reference evidence="9 10" key="1">
    <citation type="submission" date="2016-06" db="EMBL/GenBank/DDBJ databases">
        <title>Evolution of pathogenesis and genome organization in the Tremellales.</title>
        <authorList>
            <person name="Cuomo C."/>
            <person name="Litvintseva A."/>
            <person name="Heitman J."/>
            <person name="Chen Y."/>
            <person name="Sun S."/>
            <person name="Springer D."/>
            <person name="Dromer F."/>
            <person name="Young S."/>
            <person name="Zeng Q."/>
            <person name="Chapman S."/>
            <person name="Gujja S."/>
            <person name="Saif S."/>
            <person name="Birren B."/>
        </authorList>
    </citation>
    <scope>NUCLEOTIDE SEQUENCE [LARGE SCALE GENOMIC DNA]</scope>
    <source>
        <strain evidence="9 10">CBS 7118</strain>
    </source>
</reference>